<feature type="compositionally biased region" description="Basic and acidic residues" evidence="1">
    <location>
        <begin position="134"/>
        <end position="149"/>
    </location>
</feature>
<dbReference type="HOGENOM" id="CLU_1710595_0_0_11"/>
<evidence type="ECO:0000313" key="3">
    <source>
        <dbReference type="Proteomes" id="UP000000657"/>
    </source>
</evidence>
<sequence>MGRATRASRREDTHTELRTATLRLPFVTAHFEVSPPPAPGGQVRVGPLSLPSPGRTAYYLGLGTLAVVELIEWPVALAIAAGTYVAGHAVGSQVAPAREREAEVEISAELPTGLGPRGLWRRFRHAEHGPGGLSDRDGHSENGRHEPGSRGRGSSRPGAERSGAERSGHNGHSGGAARPRLRG</sequence>
<feature type="compositionally biased region" description="Basic and acidic residues" evidence="1">
    <location>
        <begin position="158"/>
        <end position="168"/>
    </location>
</feature>
<name>Q0RHR6_FRAAA</name>
<reference evidence="2 3" key="1">
    <citation type="journal article" date="2007" name="Genome Res.">
        <title>Genome characteristics of facultatively symbiotic Frankia sp. strains reflect host range and host plant biogeography.</title>
        <authorList>
            <person name="Normand P."/>
            <person name="Lapierre P."/>
            <person name="Tisa L.S."/>
            <person name="Gogarten J.P."/>
            <person name="Alloisio N."/>
            <person name="Bagnarol E."/>
            <person name="Bassi C.A."/>
            <person name="Berry A.M."/>
            <person name="Bickhart D.M."/>
            <person name="Choisne N."/>
            <person name="Couloux A."/>
            <person name="Cournoyer B."/>
            <person name="Cruveiller S."/>
            <person name="Daubin V."/>
            <person name="Demange N."/>
            <person name="Francino M.P."/>
            <person name="Goltsman E."/>
            <person name="Huang Y."/>
            <person name="Kopp O.R."/>
            <person name="Labarre L."/>
            <person name="Lapidus A."/>
            <person name="Lavire C."/>
            <person name="Marechal J."/>
            <person name="Martinez M."/>
            <person name="Mastronunzio J.E."/>
            <person name="Mullin B.C."/>
            <person name="Niemann J."/>
            <person name="Pujic P."/>
            <person name="Rawnsley T."/>
            <person name="Rouy Z."/>
            <person name="Schenowitz C."/>
            <person name="Sellstedt A."/>
            <person name="Tavares F."/>
            <person name="Tomkins J.P."/>
            <person name="Vallenet D."/>
            <person name="Valverde C."/>
            <person name="Wall L.G."/>
            <person name="Wang Y."/>
            <person name="Medigue C."/>
            <person name="Benson D.R."/>
        </authorList>
    </citation>
    <scope>NUCLEOTIDE SEQUENCE [LARGE SCALE GENOMIC DNA]</scope>
    <source>
        <strain evidence="3">DSM 45986 / CECT 9034 / ACN14a</strain>
    </source>
</reference>
<protein>
    <submittedName>
        <fullName evidence="2">Uncharacterized protein</fullName>
    </submittedName>
</protein>
<dbReference type="EMBL" id="CT573213">
    <property type="protein sequence ID" value="CAJ62958.1"/>
    <property type="molecule type" value="Genomic_DNA"/>
</dbReference>
<dbReference type="Proteomes" id="UP000000657">
    <property type="component" value="Chromosome"/>
</dbReference>
<dbReference type="OrthoDB" id="3218337at2"/>
<accession>Q0RHR6</accession>
<proteinExistence type="predicted"/>
<dbReference type="KEGG" id="fal:FRAAL4316"/>
<dbReference type="AlphaFoldDB" id="Q0RHR6"/>
<dbReference type="STRING" id="326424.FRAAL4316"/>
<dbReference type="eggNOG" id="ENOG5033E4V">
    <property type="taxonomic scope" value="Bacteria"/>
</dbReference>
<gene>
    <name evidence="2" type="ordered locus">FRAAL4316</name>
</gene>
<evidence type="ECO:0000313" key="2">
    <source>
        <dbReference type="EMBL" id="CAJ62958.1"/>
    </source>
</evidence>
<keyword evidence="3" id="KW-1185">Reference proteome</keyword>
<evidence type="ECO:0000256" key="1">
    <source>
        <dbReference type="SAM" id="MobiDB-lite"/>
    </source>
</evidence>
<organism evidence="2 3">
    <name type="scientific">Frankia alni (strain DSM 45986 / CECT 9034 / ACN14a)</name>
    <dbReference type="NCBI Taxonomy" id="326424"/>
    <lineage>
        <taxon>Bacteria</taxon>
        <taxon>Bacillati</taxon>
        <taxon>Actinomycetota</taxon>
        <taxon>Actinomycetes</taxon>
        <taxon>Frankiales</taxon>
        <taxon>Frankiaceae</taxon>
        <taxon>Frankia</taxon>
    </lineage>
</organism>
<feature type="region of interest" description="Disordered" evidence="1">
    <location>
        <begin position="125"/>
        <end position="183"/>
    </location>
</feature>